<reference evidence="4" key="1">
    <citation type="journal article" date="2020" name="mSystems">
        <title>Genome- and Community-Level Interaction Insights into Carbon Utilization and Element Cycling Functions of Hydrothermarchaeota in Hydrothermal Sediment.</title>
        <authorList>
            <person name="Zhou Z."/>
            <person name="Liu Y."/>
            <person name="Xu W."/>
            <person name="Pan J."/>
            <person name="Luo Z.H."/>
            <person name="Li M."/>
        </authorList>
    </citation>
    <scope>NUCLEOTIDE SEQUENCE</scope>
    <source>
        <strain evidence="4">SpSt-997</strain>
    </source>
</reference>
<dbReference type="InterPro" id="IPR023335">
    <property type="entry name" value="ATP12_ortho_dom_sf"/>
</dbReference>
<comment type="similarity">
    <text evidence="1">Belongs to the ATP12 family.</text>
</comment>
<dbReference type="GO" id="GO:0043461">
    <property type="term" value="P:proton-transporting ATP synthase complex assembly"/>
    <property type="evidence" value="ECO:0007669"/>
    <property type="project" value="InterPro"/>
</dbReference>
<dbReference type="PANTHER" id="PTHR21013">
    <property type="entry name" value="ATP SYNTHASE MITOCHONDRIAL F1 COMPLEX ASSEMBLY FACTOR 2/ATP12 PROTEIN, MITOCHONDRIAL PRECURSOR"/>
    <property type="match status" value="1"/>
</dbReference>
<evidence type="ECO:0000313" key="4">
    <source>
        <dbReference type="EMBL" id="HGC42433.1"/>
    </source>
</evidence>
<dbReference type="EMBL" id="DTQM01000083">
    <property type="protein sequence ID" value="HGC42433.1"/>
    <property type="molecule type" value="Genomic_DNA"/>
</dbReference>
<keyword evidence="3" id="KW-0143">Chaperone</keyword>
<gene>
    <name evidence="4" type="ORF">ENY07_04290</name>
</gene>
<name>A0A8J4M5U0_9PROT</name>
<dbReference type="Gene3D" id="1.10.3580.10">
    <property type="entry name" value="ATP12 ATPase"/>
    <property type="match status" value="1"/>
</dbReference>
<evidence type="ECO:0000256" key="3">
    <source>
        <dbReference type="ARBA" id="ARBA00023186"/>
    </source>
</evidence>
<dbReference type="Pfam" id="PF07542">
    <property type="entry name" value="ATP12"/>
    <property type="match status" value="1"/>
</dbReference>
<dbReference type="Gene3D" id="3.30.2180.10">
    <property type="entry name" value="ATP12-like"/>
    <property type="match status" value="1"/>
</dbReference>
<proteinExistence type="inferred from homology"/>
<evidence type="ECO:0000256" key="1">
    <source>
        <dbReference type="ARBA" id="ARBA00008231"/>
    </source>
</evidence>
<protein>
    <submittedName>
        <fullName evidence="4">ATPase</fullName>
    </submittedName>
</protein>
<dbReference type="InterPro" id="IPR011419">
    <property type="entry name" value="ATP12_ATP_synth-F1-assembly"/>
</dbReference>
<accession>A0A8J4M5U0</accession>
<dbReference type="SUPFAM" id="SSF160909">
    <property type="entry name" value="ATP12-like"/>
    <property type="match status" value="1"/>
</dbReference>
<comment type="caution">
    <text evidence="4">The sequence shown here is derived from an EMBL/GenBank/DDBJ whole genome shotgun (WGS) entry which is preliminary data.</text>
</comment>
<dbReference type="PANTHER" id="PTHR21013:SF10">
    <property type="entry name" value="ATP SYNTHASE MITOCHONDRIAL F1 COMPLEX ASSEMBLY FACTOR 2"/>
    <property type="match status" value="1"/>
</dbReference>
<dbReference type="AlphaFoldDB" id="A0A8J4M5U0"/>
<keyword evidence="2" id="KW-0809">Transit peptide</keyword>
<evidence type="ECO:0000256" key="2">
    <source>
        <dbReference type="ARBA" id="ARBA00022946"/>
    </source>
</evidence>
<sequence>MRRFWNEISLAALAEGFTLCFDGRQMRLSDGAALLLPRRRVAEAVAAEWRALGEEFSPDDLPLTRLAGTARNRIAPDPAPTIAALARYGASDLLCYRAEAPARLAERQEILWQPWLDWAARALDAPLAVTAGLMPIAQPPASLAALEATLAAQDAETLAALGVMVPALGSLVLGLAVALEALPAAAAHDLAELESDFQAEIWGLDRAARARRARIGGEIAEAARFLGLAREEEA</sequence>
<dbReference type="InterPro" id="IPR042272">
    <property type="entry name" value="ATP12_ATP_synth-F1-assembly_N"/>
</dbReference>
<organism evidence="4">
    <name type="scientific">Acidicaldus sp</name>
    <dbReference type="NCBI Taxonomy" id="1872105"/>
    <lineage>
        <taxon>Bacteria</taxon>
        <taxon>Pseudomonadati</taxon>
        <taxon>Pseudomonadota</taxon>
        <taxon>Alphaproteobacteria</taxon>
        <taxon>Acetobacterales</taxon>
        <taxon>Acetobacteraceae</taxon>
        <taxon>Acidicaldus</taxon>
    </lineage>
</organism>